<dbReference type="OrthoDB" id="5394939at2"/>
<evidence type="ECO:0000313" key="2">
    <source>
        <dbReference type="EMBL" id="KAA0889063.1"/>
    </source>
</evidence>
<dbReference type="EMBL" id="SRSD01000009">
    <property type="protein sequence ID" value="KAA0889063.1"/>
    <property type="molecule type" value="Genomic_DNA"/>
</dbReference>
<dbReference type="PANTHER" id="PTHR44591">
    <property type="entry name" value="STRESS RESPONSE REGULATOR PROTEIN 1"/>
    <property type="match status" value="1"/>
</dbReference>
<dbReference type="RefSeq" id="WP_149308752.1">
    <property type="nucleotide sequence ID" value="NZ_SRSD01000009.1"/>
</dbReference>
<dbReference type="InterPro" id="IPR011006">
    <property type="entry name" value="CheY-like_superfamily"/>
</dbReference>
<gene>
    <name evidence="2" type="ORF">ET418_14530</name>
</gene>
<accession>A0A5A9X8V6</accession>
<dbReference type="SUPFAM" id="SSF52172">
    <property type="entry name" value="CheY-like"/>
    <property type="match status" value="2"/>
</dbReference>
<evidence type="ECO:0000256" key="1">
    <source>
        <dbReference type="ARBA" id="ARBA00022553"/>
    </source>
</evidence>
<organism evidence="2 3">
    <name type="scientific">Oryzomonas rubra</name>
    <dbReference type="NCBI Taxonomy" id="2509454"/>
    <lineage>
        <taxon>Bacteria</taxon>
        <taxon>Pseudomonadati</taxon>
        <taxon>Thermodesulfobacteriota</taxon>
        <taxon>Desulfuromonadia</taxon>
        <taxon>Geobacterales</taxon>
        <taxon>Geobacteraceae</taxon>
        <taxon>Oryzomonas</taxon>
    </lineage>
</organism>
<comment type="caution">
    <text evidence="2">The sequence shown here is derived from an EMBL/GenBank/DDBJ whole genome shotgun (WGS) entry which is preliminary data.</text>
</comment>
<dbReference type="PANTHER" id="PTHR44591:SF25">
    <property type="entry name" value="CHEMOTAXIS TWO-COMPONENT RESPONSE REGULATOR"/>
    <property type="match status" value="1"/>
</dbReference>
<keyword evidence="1" id="KW-0597">Phosphoprotein</keyword>
<dbReference type="AlphaFoldDB" id="A0A5A9X8V6"/>
<reference evidence="2 3" key="1">
    <citation type="submission" date="2019-04" db="EMBL/GenBank/DDBJ databases">
        <title>Geobacter ruber sp. nov., ferric-reducing bacteria isolated from paddy soil.</title>
        <authorList>
            <person name="Xu Z."/>
            <person name="Masuda Y."/>
            <person name="Itoh H."/>
            <person name="Senoo K."/>
        </authorList>
    </citation>
    <scope>NUCLEOTIDE SEQUENCE [LARGE SCALE GENOMIC DNA]</scope>
    <source>
        <strain evidence="2 3">Red88</strain>
    </source>
</reference>
<keyword evidence="3" id="KW-1185">Reference proteome</keyword>
<protein>
    <submittedName>
        <fullName evidence="2">Response regulator</fullName>
    </submittedName>
</protein>
<dbReference type="Gene3D" id="3.40.50.2300">
    <property type="match status" value="1"/>
</dbReference>
<dbReference type="Proteomes" id="UP000324298">
    <property type="component" value="Unassembled WGS sequence"/>
</dbReference>
<dbReference type="InterPro" id="IPR050595">
    <property type="entry name" value="Bact_response_regulator"/>
</dbReference>
<sequence>MSEQAVTDRELWILGVQAESGRGQVLTSYLESGGYKNRLERLENVASGRPLGIILDISPFSDDGWGLLRQIKSDPATRNIPILPVFLSEKGAIGGVFPVAGFFTLPVDDHYLLERLAVYGLTEDAETWDLQALIVSRSGEENLARAVESVGFEIVKGYTGKEAMALISIRPKYLVFSNLMLPDMSAFELLEKIRLYPYSRNTPLFVLLKEEMKEGEKKAMAREVANLVSKKQLTCEEFLGYLRRRE</sequence>
<evidence type="ECO:0000313" key="3">
    <source>
        <dbReference type="Proteomes" id="UP000324298"/>
    </source>
</evidence>
<name>A0A5A9X8V6_9BACT</name>
<proteinExistence type="predicted"/>